<name>X0Y3J4_9ZZZZ</name>
<feature type="region of interest" description="Disordered" evidence="1">
    <location>
        <begin position="49"/>
        <end position="68"/>
    </location>
</feature>
<reference evidence="2" key="1">
    <citation type="journal article" date="2014" name="Front. Microbiol.">
        <title>High frequency of phylogenetically diverse reductive dehalogenase-homologous genes in deep subseafloor sedimentary metagenomes.</title>
        <authorList>
            <person name="Kawai M."/>
            <person name="Futagami T."/>
            <person name="Toyoda A."/>
            <person name="Takaki Y."/>
            <person name="Nishi S."/>
            <person name="Hori S."/>
            <person name="Arai W."/>
            <person name="Tsubouchi T."/>
            <person name="Morono Y."/>
            <person name="Uchiyama I."/>
            <person name="Ito T."/>
            <person name="Fujiyama A."/>
            <person name="Inagaki F."/>
            <person name="Takami H."/>
        </authorList>
    </citation>
    <scope>NUCLEOTIDE SEQUENCE</scope>
    <source>
        <strain evidence="2">Expedition CK06-06</strain>
    </source>
</reference>
<gene>
    <name evidence="2" type="ORF">S01H1_85509</name>
</gene>
<dbReference type="EMBL" id="BARS01058761">
    <property type="protein sequence ID" value="GAG41917.1"/>
    <property type="molecule type" value="Genomic_DNA"/>
</dbReference>
<evidence type="ECO:0000256" key="1">
    <source>
        <dbReference type="SAM" id="MobiDB-lite"/>
    </source>
</evidence>
<dbReference type="AlphaFoldDB" id="X0Y3J4"/>
<comment type="caution">
    <text evidence="2">The sequence shown here is derived from an EMBL/GenBank/DDBJ whole genome shotgun (WGS) entry which is preliminary data.</text>
</comment>
<organism evidence="2">
    <name type="scientific">marine sediment metagenome</name>
    <dbReference type="NCBI Taxonomy" id="412755"/>
    <lineage>
        <taxon>unclassified sequences</taxon>
        <taxon>metagenomes</taxon>
        <taxon>ecological metagenomes</taxon>
    </lineage>
</organism>
<evidence type="ECO:0000313" key="2">
    <source>
        <dbReference type="EMBL" id="GAG41917.1"/>
    </source>
</evidence>
<accession>X0Y3J4</accession>
<protein>
    <submittedName>
        <fullName evidence="2">Uncharacterized protein</fullName>
    </submittedName>
</protein>
<proteinExistence type="predicted"/>
<feature type="compositionally biased region" description="Basic and acidic residues" evidence="1">
    <location>
        <begin position="49"/>
        <end position="58"/>
    </location>
</feature>
<sequence length="68" mass="7307">TVEQDLLADQLIVVVTAPAGSANPGLPAPITIDMPPQEKVVREQSSIIQKEKAAREESPIMQIETQEG</sequence>
<feature type="non-terminal residue" evidence="2">
    <location>
        <position position="1"/>
    </location>
</feature>